<evidence type="ECO:0000313" key="3">
    <source>
        <dbReference type="Proteomes" id="UP000326671"/>
    </source>
</evidence>
<keyword evidence="1" id="KW-1133">Transmembrane helix</keyword>
<dbReference type="OrthoDB" id="2628646at2"/>
<protein>
    <submittedName>
        <fullName evidence="2">Uncharacterized protein</fullName>
    </submittedName>
</protein>
<feature type="transmembrane region" description="Helical" evidence="1">
    <location>
        <begin position="92"/>
        <end position="109"/>
    </location>
</feature>
<keyword evidence="1" id="KW-0812">Transmembrane</keyword>
<gene>
    <name evidence="2" type="ORF">F4V44_20595</name>
</gene>
<keyword evidence="1" id="KW-0472">Membrane</keyword>
<evidence type="ECO:0000313" key="2">
    <source>
        <dbReference type="EMBL" id="KAA9018022.1"/>
    </source>
</evidence>
<dbReference type="AlphaFoldDB" id="A0A5J5HEL2"/>
<evidence type="ECO:0000256" key="1">
    <source>
        <dbReference type="SAM" id="Phobius"/>
    </source>
</evidence>
<keyword evidence="3" id="KW-1185">Reference proteome</keyword>
<reference evidence="2 3" key="1">
    <citation type="submission" date="2019-09" db="EMBL/GenBank/DDBJ databases">
        <title>Whole genome sequences of isolates from the Mars Exploration Rovers.</title>
        <authorList>
            <person name="Seuylemezian A."/>
            <person name="Vaishampayan P."/>
        </authorList>
    </citation>
    <scope>NUCLEOTIDE SEQUENCE [LARGE SCALE GENOMIC DNA]</scope>
    <source>
        <strain evidence="2 3">MER_TA_151</strain>
    </source>
</reference>
<name>A0A5J5HEL2_9BACI</name>
<sequence>MVMDQNYGNQSGHMPNMPNEPDMKSLCMKYRNYHVITQMSDGTQMEGIIEDVDEEGVTMLVPEDIEADDRVLGFGGYGGYGRRRFRRFRRHRYPFFFFGFPFIFPFPYYY</sequence>
<proteinExistence type="predicted"/>
<accession>A0A5J5HEL2</accession>
<organism evidence="2 3">
    <name type="scientific">Niallia endozanthoxylica</name>
    <dbReference type="NCBI Taxonomy" id="2036016"/>
    <lineage>
        <taxon>Bacteria</taxon>
        <taxon>Bacillati</taxon>
        <taxon>Bacillota</taxon>
        <taxon>Bacilli</taxon>
        <taxon>Bacillales</taxon>
        <taxon>Bacillaceae</taxon>
        <taxon>Niallia</taxon>
    </lineage>
</organism>
<dbReference type="EMBL" id="VYKL01000035">
    <property type="protein sequence ID" value="KAA9018022.1"/>
    <property type="molecule type" value="Genomic_DNA"/>
</dbReference>
<dbReference type="Proteomes" id="UP000326671">
    <property type="component" value="Unassembled WGS sequence"/>
</dbReference>
<comment type="caution">
    <text evidence="2">The sequence shown here is derived from an EMBL/GenBank/DDBJ whole genome shotgun (WGS) entry which is preliminary data.</text>
</comment>